<name>X1LXW1_9ZZZZ</name>
<accession>X1LXW1</accession>
<evidence type="ECO:0000313" key="1">
    <source>
        <dbReference type="EMBL" id="GAI23908.1"/>
    </source>
</evidence>
<dbReference type="AlphaFoldDB" id="X1LXW1"/>
<feature type="non-terminal residue" evidence="1">
    <location>
        <position position="33"/>
    </location>
</feature>
<dbReference type="EMBL" id="BARV01018809">
    <property type="protein sequence ID" value="GAI23908.1"/>
    <property type="molecule type" value="Genomic_DNA"/>
</dbReference>
<sequence>MVLNAVKPTRVFNLSPLLRINPSTLREVPQSGL</sequence>
<comment type="caution">
    <text evidence="1">The sequence shown here is derived from an EMBL/GenBank/DDBJ whole genome shotgun (WGS) entry which is preliminary data.</text>
</comment>
<protein>
    <submittedName>
        <fullName evidence="1">Uncharacterized protein</fullName>
    </submittedName>
</protein>
<gene>
    <name evidence="1" type="ORF">S06H3_31738</name>
</gene>
<reference evidence="1" key="1">
    <citation type="journal article" date="2014" name="Front. Microbiol.">
        <title>High frequency of phylogenetically diverse reductive dehalogenase-homologous genes in deep subseafloor sedimentary metagenomes.</title>
        <authorList>
            <person name="Kawai M."/>
            <person name="Futagami T."/>
            <person name="Toyoda A."/>
            <person name="Takaki Y."/>
            <person name="Nishi S."/>
            <person name="Hori S."/>
            <person name="Arai W."/>
            <person name="Tsubouchi T."/>
            <person name="Morono Y."/>
            <person name="Uchiyama I."/>
            <person name="Ito T."/>
            <person name="Fujiyama A."/>
            <person name="Inagaki F."/>
            <person name="Takami H."/>
        </authorList>
    </citation>
    <scope>NUCLEOTIDE SEQUENCE</scope>
    <source>
        <strain evidence="1">Expedition CK06-06</strain>
    </source>
</reference>
<proteinExistence type="predicted"/>
<organism evidence="1">
    <name type="scientific">marine sediment metagenome</name>
    <dbReference type="NCBI Taxonomy" id="412755"/>
    <lineage>
        <taxon>unclassified sequences</taxon>
        <taxon>metagenomes</taxon>
        <taxon>ecological metagenomes</taxon>
    </lineage>
</organism>